<dbReference type="RefSeq" id="WP_345210829.1">
    <property type="nucleotide sequence ID" value="NZ_BAABFT010000004.1"/>
</dbReference>
<evidence type="ECO:0000256" key="12">
    <source>
        <dbReference type="ARBA" id="ARBA00023170"/>
    </source>
</evidence>
<evidence type="ECO:0000256" key="13">
    <source>
        <dbReference type="ARBA" id="ARBA00023237"/>
    </source>
</evidence>
<evidence type="ECO:0000256" key="14">
    <source>
        <dbReference type="PROSITE-ProRule" id="PRU01360"/>
    </source>
</evidence>
<evidence type="ECO:0000256" key="10">
    <source>
        <dbReference type="ARBA" id="ARBA00023077"/>
    </source>
</evidence>
<keyword evidence="6 14" id="KW-0812">Transmembrane</keyword>
<organism evidence="18 19">
    <name type="scientific">Mucilaginibacter gynuensis</name>
    <dbReference type="NCBI Taxonomy" id="1302236"/>
    <lineage>
        <taxon>Bacteria</taxon>
        <taxon>Pseudomonadati</taxon>
        <taxon>Bacteroidota</taxon>
        <taxon>Sphingobacteriia</taxon>
        <taxon>Sphingobacteriales</taxon>
        <taxon>Sphingobacteriaceae</taxon>
        <taxon>Mucilaginibacter</taxon>
    </lineage>
</organism>
<evidence type="ECO:0000256" key="1">
    <source>
        <dbReference type="ARBA" id="ARBA00004571"/>
    </source>
</evidence>
<dbReference type="InterPro" id="IPR012910">
    <property type="entry name" value="Plug_dom"/>
</dbReference>
<evidence type="ECO:0000256" key="3">
    <source>
        <dbReference type="ARBA" id="ARBA00022448"/>
    </source>
</evidence>
<keyword evidence="9" id="KW-0406">Ion transport</keyword>
<dbReference type="CDD" id="cd01347">
    <property type="entry name" value="ligand_gated_channel"/>
    <property type="match status" value="1"/>
</dbReference>
<dbReference type="InterPro" id="IPR000531">
    <property type="entry name" value="Beta-barrel_TonB"/>
</dbReference>
<dbReference type="InterPro" id="IPR037066">
    <property type="entry name" value="Plug_dom_sf"/>
</dbReference>
<keyword evidence="3 14" id="KW-0813">Transport</keyword>
<evidence type="ECO:0000256" key="9">
    <source>
        <dbReference type="ARBA" id="ARBA00023065"/>
    </source>
</evidence>
<dbReference type="InterPro" id="IPR039426">
    <property type="entry name" value="TonB-dep_rcpt-like"/>
</dbReference>
<dbReference type="Proteomes" id="UP001500582">
    <property type="component" value="Unassembled WGS sequence"/>
</dbReference>
<dbReference type="InterPro" id="IPR013784">
    <property type="entry name" value="Carb-bd-like_fold"/>
</dbReference>
<dbReference type="SUPFAM" id="SSF49452">
    <property type="entry name" value="Starch-binding domain-like"/>
    <property type="match status" value="1"/>
</dbReference>
<comment type="similarity">
    <text evidence="2 14 15">Belongs to the TonB-dependent receptor family.</text>
</comment>
<evidence type="ECO:0000313" key="18">
    <source>
        <dbReference type="EMBL" id="GAA4320084.1"/>
    </source>
</evidence>
<evidence type="ECO:0000256" key="6">
    <source>
        <dbReference type="ARBA" id="ARBA00022692"/>
    </source>
</evidence>
<feature type="domain" description="TonB-dependent receptor-like beta-barrel" evidence="16">
    <location>
        <begin position="361"/>
        <end position="753"/>
    </location>
</feature>
<evidence type="ECO:0000256" key="4">
    <source>
        <dbReference type="ARBA" id="ARBA00022452"/>
    </source>
</evidence>
<evidence type="ECO:0000313" key="19">
    <source>
        <dbReference type="Proteomes" id="UP001500582"/>
    </source>
</evidence>
<evidence type="ECO:0000259" key="16">
    <source>
        <dbReference type="Pfam" id="PF00593"/>
    </source>
</evidence>
<dbReference type="Gene3D" id="2.40.170.20">
    <property type="entry name" value="TonB-dependent receptor, beta-barrel domain"/>
    <property type="match status" value="1"/>
</dbReference>
<evidence type="ECO:0000256" key="11">
    <source>
        <dbReference type="ARBA" id="ARBA00023136"/>
    </source>
</evidence>
<sequence>MNKFLLQHLWAKSALIIIIFLIPFASLAQTKNGSITGTVLSVSGQPVVMASVLLKGTKLGTHTSESGYFQLENLRAGTYRLHVSEVGFKRLDTAVTVKEGTATIINVTLAESSSDLVEVNITGARHGATKTVSPSLRLNTPLIETPQNITVTGIQTIKNIGALSLSDILRTSSGILAGGAKQDISFNVRGTQVYSSILRNGIGSGYWYNQEADASMIERVEFIKGPAGFMISNTEPGGLVNIVTKQPTHERTAQFGFGLGSWNLMRSNVDLGGELNKSGNLTYRLNAGLQRQADFYKFSEFNKSFVAAAVKYEFDDKTSVTAEYNYMQARSLSNGQVLPTINGKFFVLPDNFGAIDPNVPGTKSADNYYRVQLSHKLDDKWHVNAQAGAASGPWGGYMMYTEGTSPTYDTLYRYMAYTGWKNKLYTVQAFLDGSFNTGSKVEHKVLLGIDYGNTSVHSSGGDTYGDRSRNNLLFDSLAYYIPVDSLKNFSVNGFDSKYGSRYAALYIQDHIKFYDKFIVTLAARYTGSVSWANYSDPVEQSDNKLVPRFGLTYLITNNISVYGLYDGAFIAQNGRSFSGEVFKPLTGNNKEFGVKGVFFDRFNASAAVYQITKNNALTTDPEHPAFQIQSGQLISKGVEFDVNGNILPNLNMFANYAYTDARITKDNNPVLVGIRNSGAVKHTANLFGRYSFTHGAVKGFSLGAGMQYSGQISGGLNYNDMTFAGYLPSYTLFDASAGYTYKKMSVNVNVYNLTNKRYASGGYRSVGDDWNYNVGTPQNFRLSVGFAL</sequence>
<dbReference type="NCBIfam" id="TIGR01783">
    <property type="entry name" value="TonB-siderophor"/>
    <property type="match status" value="1"/>
</dbReference>
<dbReference type="Pfam" id="PF07715">
    <property type="entry name" value="Plug"/>
    <property type="match status" value="1"/>
</dbReference>
<evidence type="ECO:0000259" key="17">
    <source>
        <dbReference type="Pfam" id="PF07715"/>
    </source>
</evidence>
<evidence type="ECO:0000256" key="15">
    <source>
        <dbReference type="RuleBase" id="RU003357"/>
    </source>
</evidence>
<keyword evidence="4 14" id="KW-1134">Transmembrane beta strand</keyword>
<keyword evidence="11 14" id="KW-0472">Membrane</keyword>
<evidence type="ECO:0000256" key="7">
    <source>
        <dbReference type="ARBA" id="ARBA00022729"/>
    </source>
</evidence>
<protein>
    <submittedName>
        <fullName evidence="18">TonB-dependent siderophore receptor</fullName>
    </submittedName>
</protein>
<keyword evidence="13 14" id="KW-0998">Cell outer membrane</keyword>
<dbReference type="PROSITE" id="PS52016">
    <property type="entry name" value="TONB_DEPENDENT_REC_3"/>
    <property type="match status" value="1"/>
</dbReference>
<reference evidence="19" key="1">
    <citation type="journal article" date="2019" name="Int. J. Syst. Evol. Microbiol.">
        <title>The Global Catalogue of Microorganisms (GCM) 10K type strain sequencing project: providing services to taxonomists for standard genome sequencing and annotation.</title>
        <authorList>
            <consortium name="The Broad Institute Genomics Platform"/>
            <consortium name="The Broad Institute Genome Sequencing Center for Infectious Disease"/>
            <person name="Wu L."/>
            <person name="Ma J."/>
        </authorList>
    </citation>
    <scope>NUCLEOTIDE SEQUENCE [LARGE SCALE GENOMIC DNA]</scope>
    <source>
        <strain evidence="19">JCM 17705</strain>
    </source>
</reference>
<comment type="caution">
    <text evidence="18">The sequence shown here is derived from an EMBL/GenBank/DDBJ whole genome shotgun (WGS) entry which is preliminary data.</text>
</comment>
<proteinExistence type="inferred from homology"/>
<keyword evidence="7" id="KW-0732">Signal</keyword>
<dbReference type="Pfam" id="PF13715">
    <property type="entry name" value="CarbopepD_reg_2"/>
    <property type="match status" value="1"/>
</dbReference>
<dbReference type="Gene3D" id="2.60.40.1120">
    <property type="entry name" value="Carboxypeptidase-like, regulatory domain"/>
    <property type="match status" value="1"/>
</dbReference>
<feature type="domain" description="TonB-dependent receptor plug" evidence="17">
    <location>
        <begin position="142"/>
        <end position="238"/>
    </location>
</feature>
<keyword evidence="5" id="KW-0410">Iron transport</keyword>
<keyword evidence="12 18" id="KW-0675">Receptor</keyword>
<accession>A0ABP8G9K4</accession>
<keyword evidence="10 15" id="KW-0798">TonB box</keyword>
<dbReference type="PANTHER" id="PTHR32552">
    <property type="entry name" value="FERRICHROME IRON RECEPTOR-RELATED"/>
    <property type="match status" value="1"/>
</dbReference>
<dbReference type="PANTHER" id="PTHR32552:SF68">
    <property type="entry name" value="FERRICHROME OUTER MEMBRANE TRANSPORTER_PHAGE RECEPTOR"/>
    <property type="match status" value="1"/>
</dbReference>
<dbReference type="EMBL" id="BAABFT010000004">
    <property type="protein sequence ID" value="GAA4320084.1"/>
    <property type="molecule type" value="Genomic_DNA"/>
</dbReference>
<evidence type="ECO:0000256" key="8">
    <source>
        <dbReference type="ARBA" id="ARBA00023004"/>
    </source>
</evidence>
<name>A0ABP8G9K4_9SPHI</name>
<dbReference type="InterPro" id="IPR036942">
    <property type="entry name" value="Beta-barrel_TonB_sf"/>
</dbReference>
<evidence type="ECO:0000256" key="5">
    <source>
        <dbReference type="ARBA" id="ARBA00022496"/>
    </source>
</evidence>
<gene>
    <name evidence="18" type="ORF">GCM10023149_19160</name>
</gene>
<dbReference type="InterPro" id="IPR010105">
    <property type="entry name" value="TonB_sidphr_rcpt"/>
</dbReference>
<comment type="subcellular location">
    <subcellularLocation>
        <location evidence="1 14">Cell outer membrane</location>
        <topology evidence="1 14">Multi-pass membrane protein</topology>
    </subcellularLocation>
</comment>
<evidence type="ECO:0000256" key="2">
    <source>
        <dbReference type="ARBA" id="ARBA00009810"/>
    </source>
</evidence>
<keyword evidence="8" id="KW-0408">Iron</keyword>
<dbReference type="SUPFAM" id="SSF56935">
    <property type="entry name" value="Porins"/>
    <property type="match status" value="1"/>
</dbReference>
<dbReference type="Pfam" id="PF00593">
    <property type="entry name" value="TonB_dep_Rec_b-barrel"/>
    <property type="match status" value="1"/>
</dbReference>
<keyword evidence="19" id="KW-1185">Reference proteome</keyword>
<dbReference type="Gene3D" id="2.170.130.10">
    <property type="entry name" value="TonB-dependent receptor, plug domain"/>
    <property type="match status" value="1"/>
</dbReference>